<dbReference type="GO" id="GO:0005886">
    <property type="term" value="C:plasma membrane"/>
    <property type="evidence" value="ECO:0007669"/>
    <property type="project" value="TreeGrafter"/>
</dbReference>
<dbReference type="STRING" id="428990.SAMN06295987_11422"/>
<keyword evidence="1" id="KW-0812">Transmembrane</keyword>
<dbReference type="Proteomes" id="UP000190989">
    <property type="component" value="Unassembled WGS sequence"/>
</dbReference>
<dbReference type="InterPro" id="IPR050445">
    <property type="entry name" value="Bact_polysacc_biosynth/exp"/>
</dbReference>
<protein>
    <submittedName>
        <fullName evidence="2">Capsular polysaccharide transport system permease protein</fullName>
    </submittedName>
</protein>
<proteinExistence type="predicted"/>
<dbReference type="PANTHER" id="PTHR32309:SF13">
    <property type="entry name" value="FERRIC ENTEROBACTIN TRANSPORT PROTEIN FEPE"/>
    <property type="match status" value="1"/>
</dbReference>
<keyword evidence="1" id="KW-1133">Transmembrane helix</keyword>
<evidence type="ECO:0000313" key="3">
    <source>
        <dbReference type="Proteomes" id="UP000190989"/>
    </source>
</evidence>
<name>A0A1U6ITJ6_9SPHN</name>
<dbReference type="PANTHER" id="PTHR32309">
    <property type="entry name" value="TYROSINE-PROTEIN KINASE"/>
    <property type="match status" value="1"/>
</dbReference>
<organism evidence="2 3">
    <name type="scientific">Novosphingobium mathurense</name>
    <dbReference type="NCBI Taxonomy" id="428990"/>
    <lineage>
        <taxon>Bacteria</taxon>
        <taxon>Pseudomonadati</taxon>
        <taxon>Pseudomonadota</taxon>
        <taxon>Alphaproteobacteria</taxon>
        <taxon>Sphingomonadales</taxon>
        <taxon>Sphingomonadaceae</taxon>
        <taxon>Novosphingobium</taxon>
    </lineage>
</organism>
<evidence type="ECO:0000313" key="2">
    <source>
        <dbReference type="EMBL" id="SLK11330.1"/>
    </source>
</evidence>
<dbReference type="RefSeq" id="WP_176168160.1">
    <property type="nucleotide sequence ID" value="NZ_FVZE01000014.1"/>
</dbReference>
<reference evidence="3" key="1">
    <citation type="submission" date="2017-02" db="EMBL/GenBank/DDBJ databases">
        <authorList>
            <person name="Varghese N."/>
            <person name="Submissions S."/>
        </authorList>
    </citation>
    <scope>NUCLEOTIDE SEQUENCE [LARGE SCALE GENOMIC DNA]</scope>
    <source>
        <strain evidence="3">SM117</strain>
    </source>
</reference>
<accession>A0A1U6ITJ6</accession>
<sequence length="369" mass="40491">MFELARFRHRPSRLFTATVIIPVALSSLYFGLLASDVYVSESQFVVRSPEKGSGATGLGVLLQSAGFTNAGEEVFTAKAYATSRDALRALDKDGAYRKAYSRPSISFVDRFAPFGLRSSFEDLYNYFGNHVRVDADATSSISTLTVRAYTPEDAYRFNRQLLAMSEATVNDLNERGQRDLVHYAEVEVASAKEDAENAALALARLRNTSGMVDPEKQADVQMQMISKLQDELIASKTQLTQLKAFAPNNPQIPALNERISAIQAEIDEQSGLLAGGRKSLANSAVQFQRRMLENELAQKQLASALASLADAKNEARRQQVYVERIVSPNLPDSPVEPRRLRGIMATLAIGIAAWGILSMLLAGVREHGN</sequence>
<keyword evidence="3" id="KW-1185">Reference proteome</keyword>
<dbReference type="GO" id="GO:0004713">
    <property type="term" value="F:protein tyrosine kinase activity"/>
    <property type="evidence" value="ECO:0007669"/>
    <property type="project" value="TreeGrafter"/>
</dbReference>
<dbReference type="EMBL" id="FVZE01000014">
    <property type="protein sequence ID" value="SLK11330.1"/>
    <property type="molecule type" value="Genomic_DNA"/>
</dbReference>
<feature type="transmembrane region" description="Helical" evidence="1">
    <location>
        <begin position="343"/>
        <end position="364"/>
    </location>
</feature>
<gene>
    <name evidence="2" type="ORF">SAMN06295987_11422</name>
</gene>
<evidence type="ECO:0000256" key="1">
    <source>
        <dbReference type="SAM" id="Phobius"/>
    </source>
</evidence>
<keyword evidence="1" id="KW-0472">Membrane</keyword>
<dbReference type="AlphaFoldDB" id="A0A1U6ITJ6"/>
<feature type="transmembrane region" description="Helical" evidence="1">
    <location>
        <begin position="12"/>
        <end position="32"/>
    </location>
</feature>